<keyword evidence="2" id="KW-0121">Carboxypeptidase</keyword>
<dbReference type="GO" id="GO:0006508">
    <property type="term" value="P:proteolysis"/>
    <property type="evidence" value="ECO:0007669"/>
    <property type="project" value="InterPro"/>
</dbReference>
<keyword evidence="2" id="KW-0378">Hydrolase</keyword>
<dbReference type="InterPro" id="IPR009045">
    <property type="entry name" value="Zn_M74/Hedgehog-like"/>
</dbReference>
<dbReference type="RefSeq" id="WP_111920731.1">
    <property type="nucleotide sequence ID" value="NZ_CP030280.1"/>
</dbReference>
<dbReference type="Proteomes" id="UP000250003">
    <property type="component" value="Chromosome"/>
</dbReference>
<dbReference type="GO" id="GO:0004180">
    <property type="term" value="F:carboxypeptidase activity"/>
    <property type="evidence" value="ECO:0007669"/>
    <property type="project" value="UniProtKB-KW"/>
</dbReference>
<keyword evidence="3" id="KW-1185">Reference proteome</keyword>
<dbReference type="Pfam" id="PF02557">
    <property type="entry name" value="VanY"/>
    <property type="match status" value="1"/>
</dbReference>
<gene>
    <name evidence="2" type="ORF">DQQ01_15475</name>
</gene>
<dbReference type="AlphaFoldDB" id="A0A2Z4UE39"/>
<evidence type="ECO:0000259" key="1">
    <source>
        <dbReference type="Pfam" id="PF02557"/>
    </source>
</evidence>
<dbReference type="CDD" id="cd14852">
    <property type="entry name" value="LD-carboxypeptidase"/>
    <property type="match status" value="1"/>
</dbReference>
<dbReference type="SUPFAM" id="SSF55166">
    <property type="entry name" value="Hedgehog/DD-peptidase"/>
    <property type="match status" value="1"/>
</dbReference>
<keyword evidence="2" id="KW-0645">Protease</keyword>
<dbReference type="InterPro" id="IPR052179">
    <property type="entry name" value="DD-CPase-like"/>
</dbReference>
<evidence type="ECO:0000313" key="3">
    <source>
        <dbReference type="Proteomes" id="UP000250003"/>
    </source>
</evidence>
<sequence length="189" mass="21310">MSYTLLVNKSHPLTSSYVPPCLAEAHIPFDTSAHDEKTLMEKTAAKAAARLFHQAASDNITLMGVSGYRSYKRQESLYRNALARSSSAVAPPGTSEHQTGLALDISCASLNFELEEAFAYTKEGKWLKTNAPLYGFILRYPRRKEHITQYPWEPWHIRFVGKTLSLYLSLTGLTLEEYHQMLSNPRGNL</sequence>
<dbReference type="InterPro" id="IPR058193">
    <property type="entry name" value="VanY/YodJ_core_dom"/>
</dbReference>
<protein>
    <submittedName>
        <fullName evidence="2">D-alanyl-D-alanine carboxypeptidase family protein</fullName>
    </submittedName>
</protein>
<dbReference type="PANTHER" id="PTHR34385">
    <property type="entry name" value="D-ALANYL-D-ALANINE CARBOXYPEPTIDASE"/>
    <property type="match status" value="1"/>
</dbReference>
<dbReference type="Gene3D" id="3.30.1380.10">
    <property type="match status" value="1"/>
</dbReference>
<dbReference type="EMBL" id="CP030280">
    <property type="protein sequence ID" value="AWY99290.1"/>
    <property type="molecule type" value="Genomic_DNA"/>
</dbReference>
<evidence type="ECO:0000313" key="2">
    <source>
        <dbReference type="EMBL" id="AWY99290.1"/>
    </source>
</evidence>
<proteinExistence type="predicted"/>
<dbReference type="PANTHER" id="PTHR34385:SF1">
    <property type="entry name" value="PEPTIDOGLYCAN L-ALANYL-D-GLUTAMATE ENDOPEPTIDASE CWLK"/>
    <property type="match status" value="1"/>
</dbReference>
<dbReference type="KEGG" id="blau:DQQ01_15475"/>
<dbReference type="OrthoDB" id="9792074at2"/>
<accession>A0A2Z4UE39</accession>
<name>A0A2Z4UE39_9FIRM</name>
<dbReference type="InterPro" id="IPR003709">
    <property type="entry name" value="VanY-like_core_dom"/>
</dbReference>
<feature type="domain" description="D-alanyl-D-alanine carboxypeptidase-like core" evidence="1">
    <location>
        <begin position="39"/>
        <end position="162"/>
    </location>
</feature>
<organism evidence="2 3">
    <name type="scientific">Blautia argi</name>
    <dbReference type="NCBI Taxonomy" id="1912897"/>
    <lineage>
        <taxon>Bacteria</taxon>
        <taxon>Bacillati</taxon>
        <taxon>Bacillota</taxon>
        <taxon>Clostridia</taxon>
        <taxon>Lachnospirales</taxon>
        <taxon>Lachnospiraceae</taxon>
        <taxon>Blautia</taxon>
    </lineage>
</organism>
<reference evidence="3" key="1">
    <citation type="submission" date="2018-06" db="EMBL/GenBank/DDBJ databases">
        <title>Description of Blautia argi sp. nov., a new anaerobic isolated from dog feces.</title>
        <authorList>
            <person name="Chang Y.-H."/>
            <person name="Paek J."/>
            <person name="Shin Y."/>
        </authorList>
    </citation>
    <scope>NUCLEOTIDE SEQUENCE [LARGE SCALE GENOMIC DNA]</scope>
    <source>
        <strain evidence="3">KCTC 15426</strain>
    </source>
</reference>